<comment type="caution">
    <text evidence="1">The sequence shown here is derived from an EMBL/GenBank/DDBJ whole genome shotgun (WGS) entry which is preliminary data.</text>
</comment>
<dbReference type="Proteomes" id="UP000198211">
    <property type="component" value="Unassembled WGS sequence"/>
</dbReference>
<evidence type="ECO:0000313" key="2">
    <source>
        <dbReference type="Proteomes" id="UP000198211"/>
    </source>
</evidence>
<reference evidence="2" key="1">
    <citation type="submission" date="2017-03" db="EMBL/GenBank/DDBJ databases">
        <title>Phytopthora megakarya and P. palmivora, two closely related causual agents of cacao black pod achieved similar genome size and gene model numbers by different mechanisms.</title>
        <authorList>
            <person name="Ali S."/>
            <person name="Shao J."/>
            <person name="Larry D.J."/>
            <person name="Kronmiller B."/>
            <person name="Shen D."/>
            <person name="Strem M.D."/>
            <person name="Melnick R.L."/>
            <person name="Guiltinan M.J."/>
            <person name="Tyler B.M."/>
            <person name="Meinhardt L.W."/>
            <person name="Bailey B.A."/>
        </authorList>
    </citation>
    <scope>NUCLEOTIDE SEQUENCE [LARGE SCALE GENOMIC DNA]</scope>
    <source>
        <strain evidence="2">zdho120</strain>
    </source>
</reference>
<proteinExistence type="predicted"/>
<gene>
    <name evidence="1" type="ORF">PHMEG_00018192</name>
</gene>
<keyword evidence="2" id="KW-1185">Reference proteome</keyword>
<accession>A0A225VVG2</accession>
<name>A0A225VVG2_9STRA</name>
<dbReference type="AlphaFoldDB" id="A0A225VVG2"/>
<dbReference type="InterPro" id="IPR012337">
    <property type="entry name" value="RNaseH-like_sf"/>
</dbReference>
<sequence length="295" mass="33922">MIAQLNNVFSIDKLRAHVDRGAKHSEVKHATKHCILIFLHLGEPYGDNQYLLALKTNLRVTHKCCGDASYFRVAFTFGVPKIWFSDQGSHFTIEVVDHVFSVAYCPWIHGSIERINRYIIQALRVLIMEYKVDHRDWVARVPIMQASLNNTPLPSLTNKSLLELFTRLPTPSLFAHALLQWDGGDIFVELPRSDAIERPLLQLRESVRRMHCEIMYYAHMWIKKVTGHLGVPVYDDRGPSQASGMTCTHHDLIVFADSDLEVSEELIEHVATQGMITEVKEIKENRFSPMRRNYA</sequence>
<dbReference type="EMBL" id="NBNE01002893">
    <property type="protein sequence ID" value="OWZ09154.1"/>
    <property type="molecule type" value="Genomic_DNA"/>
</dbReference>
<dbReference type="Gene3D" id="3.30.420.10">
    <property type="entry name" value="Ribonuclease H-like superfamily/Ribonuclease H"/>
    <property type="match status" value="1"/>
</dbReference>
<organism evidence="1 2">
    <name type="scientific">Phytophthora megakarya</name>
    <dbReference type="NCBI Taxonomy" id="4795"/>
    <lineage>
        <taxon>Eukaryota</taxon>
        <taxon>Sar</taxon>
        <taxon>Stramenopiles</taxon>
        <taxon>Oomycota</taxon>
        <taxon>Peronosporomycetes</taxon>
        <taxon>Peronosporales</taxon>
        <taxon>Peronosporaceae</taxon>
        <taxon>Phytophthora</taxon>
    </lineage>
</organism>
<evidence type="ECO:0008006" key="3">
    <source>
        <dbReference type="Google" id="ProtNLM"/>
    </source>
</evidence>
<dbReference type="GO" id="GO:0003676">
    <property type="term" value="F:nucleic acid binding"/>
    <property type="evidence" value="ECO:0007669"/>
    <property type="project" value="InterPro"/>
</dbReference>
<protein>
    <recommendedName>
        <fullName evidence="3">Integrase catalytic domain-containing protein</fullName>
    </recommendedName>
</protein>
<evidence type="ECO:0000313" key="1">
    <source>
        <dbReference type="EMBL" id="OWZ09154.1"/>
    </source>
</evidence>
<dbReference type="InterPro" id="IPR036397">
    <property type="entry name" value="RNaseH_sf"/>
</dbReference>
<dbReference type="SUPFAM" id="SSF53098">
    <property type="entry name" value="Ribonuclease H-like"/>
    <property type="match status" value="1"/>
</dbReference>